<gene>
    <name evidence="11" type="ORF">AND_002518</name>
</gene>
<evidence type="ECO:0000256" key="6">
    <source>
        <dbReference type="ARBA" id="ARBA00023157"/>
    </source>
</evidence>
<dbReference type="Gene3D" id="2.40.10.10">
    <property type="entry name" value="Trypsin-like serine proteases"/>
    <property type="match status" value="2"/>
</dbReference>
<keyword evidence="7" id="KW-0325">Glycoprotein</keyword>
<evidence type="ECO:0000259" key="10">
    <source>
        <dbReference type="PROSITE" id="PS50240"/>
    </source>
</evidence>
<dbReference type="PROSITE" id="PS50240">
    <property type="entry name" value="TRYPSIN_DOM"/>
    <property type="match status" value="1"/>
</dbReference>
<dbReference type="EnsemblMetazoa" id="ADAC002518-RA">
    <property type="protein sequence ID" value="ADAC002518-PA"/>
    <property type="gene ID" value="ADAC002518"/>
</dbReference>
<dbReference type="GO" id="GO:0045087">
    <property type="term" value="P:innate immune response"/>
    <property type="evidence" value="ECO:0007669"/>
    <property type="project" value="UniProtKB-KW"/>
</dbReference>
<organism evidence="11">
    <name type="scientific">Anopheles darlingi</name>
    <name type="common">Mosquito</name>
    <dbReference type="NCBI Taxonomy" id="43151"/>
    <lineage>
        <taxon>Eukaryota</taxon>
        <taxon>Metazoa</taxon>
        <taxon>Ecdysozoa</taxon>
        <taxon>Arthropoda</taxon>
        <taxon>Hexapoda</taxon>
        <taxon>Insecta</taxon>
        <taxon>Pterygota</taxon>
        <taxon>Neoptera</taxon>
        <taxon>Endopterygota</taxon>
        <taxon>Diptera</taxon>
        <taxon>Nematocera</taxon>
        <taxon>Culicoidea</taxon>
        <taxon>Culicidae</taxon>
        <taxon>Anophelinae</taxon>
        <taxon>Anopheles</taxon>
    </lineage>
</organism>
<dbReference type="PANTHER" id="PTHR24256">
    <property type="entry name" value="TRYPTASE-RELATED"/>
    <property type="match status" value="1"/>
</dbReference>
<dbReference type="OMA" id="NERSICK"/>
<keyword evidence="3" id="KW-0399">Innate immunity</keyword>
<evidence type="ECO:0000256" key="9">
    <source>
        <dbReference type="SAM" id="MobiDB-lite"/>
    </source>
</evidence>
<evidence type="ECO:0000256" key="7">
    <source>
        <dbReference type="ARBA" id="ARBA00023180"/>
    </source>
</evidence>
<reference evidence="11 13" key="1">
    <citation type="journal article" date="2010" name="BMC Genomics">
        <title>Combination of measures distinguishes pre-miRNAs from other stem-loops in the genome of the newly sequenced Anopheles darlingi.</title>
        <authorList>
            <person name="Mendes N.D."/>
            <person name="Freitas A.T."/>
            <person name="Vasconcelos A.T."/>
            <person name="Sagot M.F."/>
        </authorList>
    </citation>
    <scope>NUCLEOTIDE SEQUENCE</scope>
</reference>
<keyword evidence="13" id="KW-1185">Reference proteome</keyword>
<feature type="compositionally biased region" description="Low complexity" evidence="9">
    <location>
        <begin position="308"/>
        <end position="318"/>
    </location>
</feature>
<dbReference type="STRING" id="43151.W5JS04"/>
<evidence type="ECO:0000313" key="11">
    <source>
        <dbReference type="EMBL" id="ETN65705.1"/>
    </source>
</evidence>
<keyword evidence="4" id="KW-0732">Signal</keyword>
<dbReference type="AlphaFoldDB" id="W5JS04"/>
<dbReference type="InterPro" id="IPR043504">
    <property type="entry name" value="Peptidase_S1_PA_chymotrypsin"/>
</dbReference>
<dbReference type="CDD" id="cd00190">
    <property type="entry name" value="Tryp_SPc"/>
    <property type="match status" value="1"/>
</dbReference>
<dbReference type="Pfam" id="PF00089">
    <property type="entry name" value="Trypsin"/>
    <property type="match status" value="1"/>
</dbReference>
<evidence type="ECO:0000256" key="3">
    <source>
        <dbReference type="ARBA" id="ARBA00022588"/>
    </source>
</evidence>
<dbReference type="SUPFAM" id="SSF50494">
    <property type="entry name" value="Trypsin-like serine proteases"/>
    <property type="match status" value="1"/>
</dbReference>
<dbReference type="SMART" id="SM00020">
    <property type="entry name" value="Tryp_SPc"/>
    <property type="match status" value="1"/>
</dbReference>
<keyword evidence="5" id="KW-0391">Immunity</keyword>
<feature type="domain" description="Peptidase S1" evidence="10">
    <location>
        <begin position="360"/>
        <end position="626"/>
    </location>
</feature>
<proteinExistence type="inferred from homology"/>
<dbReference type="VEuPathDB" id="VectorBase:ADAC002518"/>
<evidence type="ECO:0000313" key="12">
    <source>
        <dbReference type="EnsemblMetazoa" id="ADAC002518-PA"/>
    </source>
</evidence>
<evidence type="ECO:0000256" key="2">
    <source>
        <dbReference type="ARBA" id="ARBA00022525"/>
    </source>
</evidence>
<dbReference type="InterPro" id="IPR001314">
    <property type="entry name" value="Peptidase_S1A"/>
</dbReference>
<reference evidence="12" key="4">
    <citation type="submission" date="2015-06" db="UniProtKB">
        <authorList>
            <consortium name="EnsemblMetazoa"/>
        </authorList>
    </citation>
    <scope>IDENTIFICATION</scope>
</reference>
<dbReference type="EMBL" id="ADMH02000597">
    <property type="protein sequence ID" value="ETN65705.1"/>
    <property type="molecule type" value="Genomic_DNA"/>
</dbReference>
<dbReference type="HOGENOM" id="CLU_429739_0_0_1"/>
<keyword evidence="2" id="KW-0964">Secreted</keyword>
<dbReference type="GO" id="GO:0006508">
    <property type="term" value="P:proteolysis"/>
    <property type="evidence" value="ECO:0007669"/>
    <property type="project" value="InterPro"/>
</dbReference>
<dbReference type="eggNOG" id="KOG3627">
    <property type="taxonomic scope" value="Eukaryota"/>
</dbReference>
<dbReference type="InterPro" id="IPR001254">
    <property type="entry name" value="Trypsin_dom"/>
</dbReference>
<protein>
    <recommendedName>
        <fullName evidence="10">Peptidase S1 domain-containing protein</fullName>
    </recommendedName>
</protein>
<sequence length="637" mass="69604">MKKILFHHGARLFETFGVVVERGGLCRWCLSTQYRRSLGNTQTPCTADDGSPGYWPAGCSHMAIEERMGGSDVNCTCIPRLPKAQTRESCSLGDGSRGFWPTGCQNMGIEPRFGCSCVKLAECRSNTHYCVYKGDCAVPTYKLRRDNCPLKDLECCPKPSTKEQITPYIGDWAKDVVPSFEATTAPSADRASEVSTKPAIKVTKSTTAVYSSTTEYPMEANESSENQVPSSNNQLRPSTTANSVDSFEEPLPSSTDNQLPLSTTASIGDSVESLASSTDNQQPSLSIANSEESFEEPLPSSTDNQLPTSSTASTVASVEKPSIKPMNVLPPVVVPASNITADDIAPLSENFVYTLCGQRAKNGLIPQKMRDQQDRAEYGEIPWMVAVFQMLTNDDGTPSFRYCCNGALISDRAVLTTAHCVSICGGKVESILVRLGEWDLNSTIEAIPPTEAQVLKAHKHKDFAINSLINNIAVLELASIVQYGPTIQPVCLPEKHYSLTSRENLIFTGWGKTVQPTLSSNGHNFLKAVILRNNERSICKGEMKSYDSSHRLELHSSFVCGTKVNEEQPCRGDAGAPVVAEVPYSEDRYYIHGLVSWGYECSRPDRPNTALTDVQRFRPWITKTLANIAKASNSGTK</sequence>
<evidence type="ECO:0000256" key="4">
    <source>
        <dbReference type="ARBA" id="ARBA00022729"/>
    </source>
</evidence>
<dbReference type="Proteomes" id="UP000000673">
    <property type="component" value="Unassembled WGS sequence"/>
</dbReference>
<feature type="region of interest" description="Disordered" evidence="9">
    <location>
        <begin position="214"/>
        <end position="318"/>
    </location>
</feature>
<comment type="similarity">
    <text evidence="8">Belongs to the peptidase S1 family. CLIP subfamily.</text>
</comment>
<name>W5JS04_ANODA</name>
<accession>W5JS04</accession>
<evidence type="ECO:0000256" key="1">
    <source>
        <dbReference type="ARBA" id="ARBA00004613"/>
    </source>
</evidence>
<dbReference type="GO" id="GO:0005576">
    <property type="term" value="C:extracellular region"/>
    <property type="evidence" value="ECO:0007669"/>
    <property type="project" value="UniProtKB-SubCell"/>
</dbReference>
<reference evidence="11" key="3">
    <citation type="journal article" date="2013" name="Nucleic Acids Res.">
        <title>The genome of Anopheles darlingi, the main neotropical malaria vector.</title>
        <authorList>
            <person name="Marinotti O."/>
            <person name="Cerqueira G.C."/>
            <person name="de Almeida L.G."/>
            <person name="Ferro M.I."/>
            <person name="Loreto E.L."/>
            <person name="Zaha A."/>
            <person name="Teixeira S.M."/>
            <person name="Wespiser A.R."/>
            <person name="Almeida E Silva A."/>
            <person name="Schlindwein A.D."/>
            <person name="Pacheco A.C."/>
            <person name="Silva A.L."/>
            <person name="Graveley B.R."/>
            <person name="Walenz B.P."/>
            <person name="Lima Bde A."/>
            <person name="Ribeiro C.A."/>
            <person name="Nunes-Silva C.G."/>
            <person name="de Carvalho C.R."/>
            <person name="Soares C.M."/>
            <person name="de Menezes C.B."/>
            <person name="Matiolli C."/>
            <person name="Caffrey D."/>
            <person name="Araujo D.A."/>
            <person name="de Oliveira D.M."/>
            <person name="Golenbock D."/>
            <person name="Grisard E.C."/>
            <person name="Fantinatti-Garboggini F."/>
            <person name="de Carvalho F.M."/>
            <person name="Barcellos F.G."/>
            <person name="Prosdocimi F."/>
            <person name="May G."/>
            <person name="Azevedo Junior G.M."/>
            <person name="Guimaraes G.M."/>
            <person name="Goldman G.H."/>
            <person name="Padilha I.Q."/>
            <person name="Batista Jda S."/>
            <person name="Ferro J.A."/>
            <person name="Ribeiro J.M."/>
            <person name="Fietto J.L."/>
            <person name="Dabbas K.M."/>
            <person name="Cerdeira L."/>
            <person name="Agnez-Lima L.F."/>
            <person name="Brocchi M."/>
            <person name="de Carvalho M.O."/>
            <person name="Teixeira Mde M."/>
            <person name="Diniz Maia Mde M."/>
            <person name="Goldman M.H."/>
            <person name="Cruz Schneider M.P."/>
            <person name="Felipe M.S."/>
            <person name="Hungria M."/>
            <person name="Nicolas M.F."/>
            <person name="Pereira M."/>
            <person name="Montes M.A."/>
            <person name="Cantao M.E."/>
            <person name="Vincentz M."/>
            <person name="Rafael M.S."/>
            <person name="Silverman N."/>
            <person name="Stoco P.H."/>
            <person name="Souza R.C."/>
            <person name="Vicentini R."/>
            <person name="Gazzinelli R.T."/>
            <person name="Neves Rde O."/>
            <person name="Silva R."/>
            <person name="Astolfi-Filho S."/>
            <person name="Maciel T.E."/>
            <person name="Urmenyi T.P."/>
            <person name="Tadei W.P."/>
            <person name="Camargo E.P."/>
            <person name="de Vasconcelos A.T."/>
        </authorList>
    </citation>
    <scope>NUCLEOTIDE SEQUENCE</scope>
</reference>
<dbReference type="VEuPathDB" id="VectorBase:ADAR2_001529"/>
<evidence type="ECO:0000256" key="5">
    <source>
        <dbReference type="ARBA" id="ARBA00022859"/>
    </source>
</evidence>
<dbReference type="InterPro" id="IPR009003">
    <property type="entry name" value="Peptidase_S1_PA"/>
</dbReference>
<comment type="subcellular location">
    <subcellularLocation>
        <location evidence="1">Secreted</location>
    </subcellularLocation>
</comment>
<keyword evidence="6" id="KW-1015">Disulfide bond</keyword>
<feature type="compositionally biased region" description="Polar residues" evidence="9">
    <location>
        <begin position="214"/>
        <end position="245"/>
    </location>
</feature>
<evidence type="ECO:0000256" key="8">
    <source>
        <dbReference type="ARBA" id="ARBA00024195"/>
    </source>
</evidence>
<feature type="compositionally biased region" description="Polar residues" evidence="9">
    <location>
        <begin position="252"/>
        <end position="289"/>
    </location>
</feature>
<evidence type="ECO:0000313" key="13">
    <source>
        <dbReference type="Proteomes" id="UP000000673"/>
    </source>
</evidence>
<dbReference type="GO" id="GO:0004252">
    <property type="term" value="F:serine-type endopeptidase activity"/>
    <property type="evidence" value="ECO:0007669"/>
    <property type="project" value="InterPro"/>
</dbReference>
<dbReference type="InterPro" id="IPR051487">
    <property type="entry name" value="Ser/Thr_Proteases_Immune/Dev"/>
</dbReference>
<dbReference type="PRINTS" id="PR00722">
    <property type="entry name" value="CHYMOTRYPSIN"/>
</dbReference>
<reference evidence="11" key="2">
    <citation type="submission" date="2010-05" db="EMBL/GenBank/DDBJ databases">
        <authorList>
            <person name="Almeida L.G."/>
            <person name="Nicolas M.F."/>
            <person name="Souza R.C."/>
            <person name="Vasconcelos A.T.R."/>
        </authorList>
    </citation>
    <scope>NUCLEOTIDE SEQUENCE</scope>
</reference>